<dbReference type="GO" id="GO:0003700">
    <property type="term" value="F:DNA-binding transcription factor activity"/>
    <property type="evidence" value="ECO:0007669"/>
    <property type="project" value="InterPro"/>
</dbReference>
<evidence type="ECO:0000259" key="3">
    <source>
        <dbReference type="PROSITE" id="PS50937"/>
    </source>
</evidence>
<keyword evidence="1" id="KW-0238">DNA-binding</keyword>
<accession>A0A918KV71</accession>
<dbReference type="SUPFAM" id="SSF46955">
    <property type="entry name" value="Putative DNA-binding domain"/>
    <property type="match status" value="1"/>
</dbReference>
<dbReference type="PROSITE" id="PS50937">
    <property type="entry name" value="HTH_MERR_2"/>
    <property type="match status" value="1"/>
</dbReference>
<keyword evidence="5" id="KW-1185">Reference proteome</keyword>
<evidence type="ECO:0000256" key="2">
    <source>
        <dbReference type="SAM" id="MobiDB-lite"/>
    </source>
</evidence>
<dbReference type="Gene3D" id="1.10.1660.10">
    <property type="match status" value="1"/>
</dbReference>
<evidence type="ECO:0000313" key="5">
    <source>
        <dbReference type="Proteomes" id="UP000600865"/>
    </source>
</evidence>
<dbReference type="Proteomes" id="UP000600865">
    <property type="component" value="Unassembled WGS sequence"/>
</dbReference>
<dbReference type="PANTHER" id="PTHR30204:SF58">
    <property type="entry name" value="HTH-TYPE TRANSCRIPTIONAL REGULATOR YFMP"/>
    <property type="match status" value="1"/>
</dbReference>
<gene>
    <name evidence="4" type="ORF">GCM10011309_27310</name>
</gene>
<evidence type="ECO:0000256" key="1">
    <source>
        <dbReference type="ARBA" id="ARBA00023125"/>
    </source>
</evidence>
<dbReference type="SMART" id="SM00422">
    <property type="entry name" value="HTH_MERR"/>
    <property type="match status" value="1"/>
</dbReference>
<name>A0A918KV71_9PROT</name>
<comment type="caution">
    <text evidence="4">The sequence shown here is derived from an EMBL/GenBank/DDBJ whole genome shotgun (WGS) entry which is preliminary data.</text>
</comment>
<dbReference type="InterPro" id="IPR009061">
    <property type="entry name" value="DNA-bd_dom_put_sf"/>
</dbReference>
<reference evidence="4 5" key="1">
    <citation type="journal article" date="2014" name="Int. J. Syst. Evol. Microbiol.">
        <title>Complete genome sequence of Corynebacterium casei LMG S-19264T (=DSM 44701T), isolated from a smear-ripened cheese.</title>
        <authorList>
            <consortium name="US DOE Joint Genome Institute (JGI-PGF)"/>
            <person name="Walter F."/>
            <person name="Albersmeier A."/>
            <person name="Kalinowski J."/>
            <person name="Ruckert C."/>
        </authorList>
    </citation>
    <scope>NUCLEOTIDE SEQUENCE [LARGE SCALE GENOMIC DNA]</scope>
    <source>
        <strain evidence="4 5">KCTC 23968</strain>
    </source>
</reference>
<dbReference type="EMBL" id="BMYV01000003">
    <property type="protein sequence ID" value="GGX75588.1"/>
    <property type="molecule type" value="Genomic_DNA"/>
</dbReference>
<organism evidence="4 5">
    <name type="scientific">Litorimonas cladophorae</name>
    <dbReference type="NCBI Taxonomy" id="1220491"/>
    <lineage>
        <taxon>Bacteria</taxon>
        <taxon>Pseudomonadati</taxon>
        <taxon>Pseudomonadota</taxon>
        <taxon>Alphaproteobacteria</taxon>
        <taxon>Maricaulales</taxon>
        <taxon>Robiginitomaculaceae</taxon>
    </lineage>
</organism>
<protein>
    <recommendedName>
        <fullName evidence="3">HTH merR-type domain-containing protein</fullName>
    </recommendedName>
</protein>
<dbReference type="InterPro" id="IPR000551">
    <property type="entry name" value="MerR-type_HTH_dom"/>
</dbReference>
<sequence>MTEAVEHKWGIKVFADMFSVTPRTIRFYEDKGLLTPCRESGVRVFGPRDRLRFEKIMRGKRMGFSLEDIRSVFDITDGVVTERAEVLRRKKNFEAVVAGLAERRRDLDIMHADMTDVIEIAEEALANAPDNDNVADLAARYQAAFDTTTTGNPIDFMSGPSPDVDPKTTQLST</sequence>
<dbReference type="Pfam" id="PF13411">
    <property type="entry name" value="MerR_1"/>
    <property type="match status" value="1"/>
</dbReference>
<dbReference type="GO" id="GO:0003677">
    <property type="term" value="F:DNA binding"/>
    <property type="evidence" value="ECO:0007669"/>
    <property type="project" value="UniProtKB-KW"/>
</dbReference>
<dbReference type="AlphaFoldDB" id="A0A918KV71"/>
<feature type="domain" description="HTH merR-type" evidence="3">
    <location>
        <begin position="8"/>
        <end position="75"/>
    </location>
</feature>
<dbReference type="InterPro" id="IPR047057">
    <property type="entry name" value="MerR_fam"/>
</dbReference>
<dbReference type="RefSeq" id="WP_189587104.1">
    <property type="nucleotide sequence ID" value="NZ_BMYV01000003.1"/>
</dbReference>
<evidence type="ECO:0000313" key="4">
    <source>
        <dbReference type="EMBL" id="GGX75588.1"/>
    </source>
</evidence>
<proteinExistence type="predicted"/>
<feature type="region of interest" description="Disordered" evidence="2">
    <location>
        <begin position="150"/>
        <end position="173"/>
    </location>
</feature>
<dbReference type="PANTHER" id="PTHR30204">
    <property type="entry name" value="REDOX-CYCLING DRUG-SENSING TRANSCRIPTIONAL ACTIVATOR SOXR"/>
    <property type="match status" value="1"/>
</dbReference>